<evidence type="ECO:0008006" key="3">
    <source>
        <dbReference type="Google" id="ProtNLM"/>
    </source>
</evidence>
<organism evidence="1 2">
    <name type="scientific">Streptomyces hygroscopicus</name>
    <dbReference type="NCBI Taxonomy" id="1912"/>
    <lineage>
        <taxon>Bacteria</taxon>
        <taxon>Bacillati</taxon>
        <taxon>Actinomycetota</taxon>
        <taxon>Actinomycetes</taxon>
        <taxon>Kitasatosporales</taxon>
        <taxon>Streptomycetaceae</taxon>
        <taxon>Streptomyces</taxon>
        <taxon>Streptomyces violaceusniger group</taxon>
    </lineage>
</organism>
<evidence type="ECO:0000313" key="2">
    <source>
        <dbReference type="Proteomes" id="UP001054854"/>
    </source>
</evidence>
<reference evidence="1" key="1">
    <citation type="submission" date="2024-05" db="EMBL/GenBank/DDBJ databases">
        <title>Whole genome shotgun sequence of Streptomyces hygroscopicus NBRC 113678.</title>
        <authorList>
            <person name="Komaki H."/>
            <person name="Tamura T."/>
        </authorList>
    </citation>
    <scope>NUCLEOTIDE SEQUENCE</scope>
    <source>
        <strain evidence="1">N11-34</strain>
    </source>
</reference>
<dbReference type="EMBL" id="BNEK01000005">
    <property type="protein sequence ID" value="GHJ30443.1"/>
    <property type="molecule type" value="Genomic_DNA"/>
</dbReference>
<gene>
    <name evidence="1" type="ORF">TPA0910_48760</name>
</gene>
<accession>A0ABQ3U5H6</accession>
<sequence length="63" mass="7017">MTEPVTDANPQEPPEWIAEILARWVPPPDYDARLSAVVDGYLADQVKKINPSNHPARPRPAKS</sequence>
<keyword evidence="2" id="KW-1185">Reference proteome</keyword>
<evidence type="ECO:0000313" key="1">
    <source>
        <dbReference type="EMBL" id="GHJ30443.1"/>
    </source>
</evidence>
<name>A0ABQ3U5H6_STRHY</name>
<comment type="caution">
    <text evidence="1">The sequence shown here is derived from an EMBL/GenBank/DDBJ whole genome shotgun (WGS) entry which is preliminary data.</text>
</comment>
<dbReference type="Proteomes" id="UP001054854">
    <property type="component" value="Unassembled WGS sequence"/>
</dbReference>
<protein>
    <recommendedName>
        <fullName evidence="3">Transposase</fullName>
    </recommendedName>
</protein>
<proteinExistence type="predicted"/>